<dbReference type="InterPro" id="IPR036259">
    <property type="entry name" value="MFS_trans_sf"/>
</dbReference>
<evidence type="ECO:0000256" key="1">
    <source>
        <dbReference type="ARBA" id="ARBA00004651"/>
    </source>
</evidence>
<evidence type="ECO:0000256" key="7">
    <source>
        <dbReference type="SAM" id="Phobius"/>
    </source>
</evidence>
<evidence type="ECO:0000256" key="5">
    <source>
        <dbReference type="ARBA" id="ARBA00023136"/>
    </source>
</evidence>
<evidence type="ECO:0000259" key="8">
    <source>
        <dbReference type="PROSITE" id="PS50850"/>
    </source>
</evidence>
<feature type="transmembrane region" description="Helical" evidence="7">
    <location>
        <begin position="68"/>
        <end position="89"/>
    </location>
</feature>
<feature type="transmembrane region" description="Helical" evidence="7">
    <location>
        <begin position="385"/>
        <end position="408"/>
    </location>
</feature>
<keyword evidence="2" id="KW-1003">Cell membrane</keyword>
<evidence type="ECO:0000256" key="6">
    <source>
        <dbReference type="SAM" id="MobiDB-lite"/>
    </source>
</evidence>
<feature type="transmembrane region" description="Helical" evidence="7">
    <location>
        <begin position="31"/>
        <end position="48"/>
    </location>
</feature>
<comment type="caution">
    <text evidence="9">The sequence shown here is derived from an EMBL/GenBank/DDBJ whole genome shotgun (WGS) entry which is preliminary data.</text>
</comment>
<keyword evidence="3 7" id="KW-0812">Transmembrane</keyword>
<feature type="transmembrane region" description="Helical" evidence="7">
    <location>
        <begin position="295"/>
        <end position="312"/>
    </location>
</feature>
<gene>
    <name evidence="9" type="primary">exuT</name>
    <name evidence="9" type="ORF">GCM10017577_11750</name>
</gene>
<evidence type="ECO:0000313" key="9">
    <source>
        <dbReference type="EMBL" id="GLL10035.1"/>
    </source>
</evidence>
<feature type="domain" description="Major facilitator superfamily (MFS) profile" evidence="8">
    <location>
        <begin position="35"/>
        <end position="440"/>
    </location>
</feature>
<sequence>MFRWQERNDADIGRSPDRAGESEEHEMHSRFRFVTIGVVIALIVINYVDRSAISYAVQPLEQAFGITTAQYGIISSVFSVGYMVFAFVSGPLVDRFGTRKVLLAAVMLFSVSVALIPVAGSFAGLLIVRLLLGIGESPAFPAATRAVSRWLPVRERGVALALCGGVAVSGSLLISGPLLTWLIGALGWKGMFWTMAILGGVWALVALALLRDLPDESPRVSAAERAYIAAGQEADARPERAPVRWRPLLTNRNLWVVAGGYFAWGFMFWAFMYWLPTFFSSAYGLSLKQAGAFSVAPWAAGVVGALVGGVVVDRVYRRSPRIRSRFAVMGVALLLAGCSLIPMLLVPSLAVAIISISCGVGFGFVTGGIWWVASIDAAPDQPGSAAGFADAAFASSGIVAPSVMGFIVAGTGTFTSGFIVMAVLAVGGALLMLLVPREPARTAEGAATRSTATTA</sequence>
<feature type="transmembrane region" description="Helical" evidence="7">
    <location>
        <begin position="414"/>
        <end position="435"/>
    </location>
</feature>
<dbReference type="Proteomes" id="UP001143463">
    <property type="component" value="Unassembled WGS sequence"/>
</dbReference>
<dbReference type="InterPro" id="IPR050382">
    <property type="entry name" value="MFS_Na/Anion_cotransporter"/>
</dbReference>
<feature type="transmembrane region" description="Helical" evidence="7">
    <location>
        <begin position="126"/>
        <end position="147"/>
    </location>
</feature>
<feature type="transmembrane region" description="Helical" evidence="7">
    <location>
        <begin position="324"/>
        <end position="345"/>
    </location>
</feature>
<evidence type="ECO:0000313" key="10">
    <source>
        <dbReference type="Proteomes" id="UP001143463"/>
    </source>
</evidence>
<dbReference type="Gene3D" id="1.20.1250.20">
    <property type="entry name" value="MFS general substrate transporter like domains"/>
    <property type="match status" value="2"/>
</dbReference>
<evidence type="ECO:0000256" key="2">
    <source>
        <dbReference type="ARBA" id="ARBA00022475"/>
    </source>
</evidence>
<organism evidence="9 10">
    <name type="scientific">Pseudonocardia halophobica</name>
    <dbReference type="NCBI Taxonomy" id="29401"/>
    <lineage>
        <taxon>Bacteria</taxon>
        <taxon>Bacillati</taxon>
        <taxon>Actinomycetota</taxon>
        <taxon>Actinomycetes</taxon>
        <taxon>Pseudonocardiales</taxon>
        <taxon>Pseudonocardiaceae</taxon>
        <taxon>Pseudonocardia</taxon>
    </lineage>
</organism>
<proteinExistence type="predicted"/>
<keyword evidence="4 7" id="KW-1133">Transmembrane helix</keyword>
<feature type="region of interest" description="Disordered" evidence="6">
    <location>
        <begin position="1"/>
        <end position="23"/>
    </location>
</feature>
<dbReference type="InterPro" id="IPR020846">
    <property type="entry name" value="MFS_dom"/>
</dbReference>
<evidence type="ECO:0000256" key="3">
    <source>
        <dbReference type="ARBA" id="ARBA00022692"/>
    </source>
</evidence>
<accession>A0A9W6KZJ1</accession>
<feature type="transmembrane region" description="Helical" evidence="7">
    <location>
        <begin position="159"/>
        <end position="184"/>
    </location>
</feature>
<evidence type="ECO:0000256" key="4">
    <source>
        <dbReference type="ARBA" id="ARBA00022989"/>
    </source>
</evidence>
<protein>
    <submittedName>
        <fullName evidence="9">Hexuronate transporter</fullName>
    </submittedName>
</protein>
<feature type="transmembrane region" description="Helical" evidence="7">
    <location>
        <begin position="190"/>
        <end position="210"/>
    </location>
</feature>
<reference evidence="9" key="2">
    <citation type="submission" date="2023-01" db="EMBL/GenBank/DDBJ databases">
        <authorList>
            <person name="Sun Q."/>
            <person name="Evtushenko L."/>
        </authorList>
    </citation>
    <scope>NUCLEOTIDE SEQUENCE</scope>
    <source>
        <strain evidence="9">VKM Ac-1069</strain>
    </source>
</reference>
<dbReference type="PROSITE" id="PS50850">
    <property type="entry name" value="MFS"/>
    <property type="match status" value="1"/>
</dbReference>
<feature type="transmembrane region" description="Helical" evidence="7">
    <location>
        <begin position="351"/>
        <end position="373"/>
    </location>
</feature>
<name>A0A9W6KZJ1_9PSEU</name>
<dbReference type="Pfam" id="PF07690">
    <property type="entry name" value="MFS_1"/>
    <property type="match status" value="1"/>
</dbReference>
<dbReference type="AlphaFoldDB" id="A0A9W6KZJ1"/>
<feature type="transmembrane region" description="Helical" evidence="7">
    <location>
        <begin position="101"/>
        <end position="120"/>
    </location>
</feature>
<dbReference type="InterPro" id="IPR000849">
    <property type="entry name" value="Sugar_P_transporter"/>
</dbReference>
<dbReference type="PANTHER" id="PTHR11662">
    <property type="entry name" value="SOLUTE CARRIER FAMILY 17"/>
    <property type="match status" value="1"/>
</dbReference>
<dbReference type="PANTHER" id="PTHR11662:SF399">
    <property type="entry name" value="FI19708P1-RELATED"/>
    <property type="match status" value="1"/>
</dbReference>
<keyword evidence="5 7" id="KW-0472">Membrane</keyword>
<reference evidence="9" key="1">
    <citation type="journal article" date="2014" name="Int. J. Syst. Evol. Microbiol.">
        <title>Complete genome sequence of Corynebacterium casei LMG S-19264T (=DSM 44701T), isolated from a smear-ripened cheese.</title>
        <authorList>
            <consortium name="US DOE Joint Genome Institute (JGI-PGF)"/>
            <person name="Walter F."/>
            <person name="Albersmeier A."/>
            <person name="Kalinowski J."/>
            <person name="Ruckert C."/>
        </authorList>
    </citation>
    <scope>NUCLEOTIDE SEQUENCE</scope>
    <source>
        <strain evidence="9">VKM Ac-1069</strain>
    </source>
</reference>
<dbReference type="GO" id="GO:0005886">
    <property type="term" value="C:plasma membrane"/>
    <property type="evidence" value="ECO:0007669"/>
    <property type="project" value="UniProtKB-SubCell"/>
</dbReference>
<dbReference type="InterPro" id="IPR011701">
    <property type="entry name" value="MFS"/>
</dbReference>
<comment type="subcellular location">
    <subcellularLocation>
        <location evidence="1">Cell membrane</location>
        <topology evidence="1">Multi-pass membrane protein</topology>
    </subcellularLocation>
</comment>
<dbReference type="GO" id="GO:0022857">
    <property type="term" value="F:transmembrane transporter activity"/>
    <property type="evidence" value="ECO:0007669"/>
    <property type="project" value="InterPro"/>
</dbReference>
<dbReference type="SUPFAM" id="SSF103473">
    <property type="entry name" value="MFS general substrate transporter"/>
    <property type="match status" value="1"/>
</dbReference>
<feature type="transmembrane region" description="Helical" evidence="7">
    <location>
        <begin position="254"/>
        <end position="275"/>
    </location>
</feature>
<keyword evidence="10" id="KW-1185">Reference proteome</keyword>
<dbReference type="CDD" id="cd17319">
    <property type="entry name" value="MFS_ExuT_GudP_like"/>
    <property type="match status" value="1"/>
</dbReference>
<dbReference type="EMBL" id="BSFQ01000003">
    <property type="protein sequence ID" value="GLL10035.1"/>
    <property type="molecule type" value="Genomic_DNA"/>
</dbReference>
<dbReference type="PIRSF" id="PIRSF002808">
    <property type="entry name" value="Hexose_phosphate_transp"/>
    <property type="match status" value="1"/>
</dbReference>